<sequence length="299" mass="33264">MVLNLSTTPSSCSSSVVAADGNRRSCSRSSNAKFVTPVMPLDTEFSIQNCCWFQPVPYGLGTYSLEPEADSDFEDDDFSEGSSVSSDGASSFDSHSVCSFPNELDTLNERRREMLRLSISKIQTMNASNVFVSLRKSLLIFNTMKSLQRDLDECGEDVYSSLMERSEDAPCDDSIFEDGDSDAGSWDFERDIPDYREQLLESRYTYCGSSASGRYQNSHQDLGFFSNGLPSIERDATFTGGSFWQSNNSSLIDDYLGSLDVWENADYNPLNNCNLSESEIMHMFGPCLDRASTQILTLA</sequence>
<dbReference type="Proteomes" id="UP000274131">
    <property type="component" value="Unassembled WGS sequence"/>
</dbReference>
<evidence type="ECO:0000313" key="5">
    <source>
        <dbReference type="WBParaSite" id="EVEC_0001289601-mRNA-1"/>
    </source>
</evidence>
<evidence type="ECO:0000256" key="1">
    <source>
        <dbReference type="SAM" id="MobiDB-lite"/>
    </source>
</evidence>
<dbReference type="OrthoDB" id="5810123at2759"/>
<accession>A0A0N4VPG7</accession>
<dbReference type="AlphaFoldDB" id="A0A0N4VPG7"/>
<dbReference type="EMBL" id="UXUI01013364">
    <property type="protein sequence ID" value="VDD97312.1"/>
    <property type="molecule type" value="Genomic_DNA"/>
</dbReference>
<evidence type="ECO:0000313" key="4">
    <source>
        <dbReference type="Proteomes" id="UP000274131"/>
    </source>
</evidence>
<protein>
    <submittedName>
        <fullName evidence="5">SERTA domain-containing protein</fullName>
    </submittedName>
</protein>
<dbReference type="PROSITE" id="PS51053">
    <property type="entry name" value="SERTA"/>
    <property type="match status" value="1"/>
</dbReference>
<evidence type="ECO:0000313" key="3">
    <source>
        <dbReference type="EMBL" id="VDD97312.1"/>
    </source>
</evidence>
<reference evidence="3 4" key="2">
    <citation type="submission" date="2018-10" db="EMBL/GenBank/DDBJ databases">
        <authorList>
            <consortium name="Pathogen Informatics"/>
        </authorList>
    </citation>
    <scope>NUCLEOTIDE SEQUENCE [LARGE SCALE GENOMIC DNA]</scope>
</reference>
<gene>
    <name evidence="3" type="ORF">EVEC_LOCUS12063</name>
</gene>
<name>A0A0N4VPG7_ENTVE</name>
<reference evidence="5" key="1">
    <citation type="submission" date="2017-02" db="UniProtKB">
        <authorList>
            <consortium name="WormBaseParasite"/>
        </authorList>
    </citation>
    <scope>IDENTIFICATION</scope>
</reference>
<keyword evidence="4" id="KW-1185">Reference proteome</keyword>
<feature type="region of interest" description="Disordered" evidence="1">
    <location>
        <begin position="71"/>
        <end position="94"/>
    </location>
</feature>
<dbReference type="InterPro" id="IPR009263">
    <property type="entry name" value="SERTA_dom"/>
</dbReference>
<dbReference type="WBParaSite" id="EVEC_0001289601-mRNA-1">
    <property type="protein sequence ID" value="EVEC_0001289601-mRNA-1"/>
    <property type="gene ID" value="EVEC_0001289601"/>
</dbReference>
<evidence type="ECO:0000259" key="2">
    <source>
        <dbReference type="PROSITE" id="PS51053"/>
    </source>
</evidence>
<proteinExistence type="predicted"/>
<feature type="domain" description="SERTA" evidence="2">
    <location>
        <begin position="107"/>
        <end position="155"/>
    </location>
</feature>
<feature type="compositionally biased region" description="Low complexity" evidence="1">
    <location>
        <begin position="80"/>
        <end position="94"/>
    </location>
</feature>
<organism evidence="5">
    <name type="scientific">Enterobius vermicularis</name>
    <name type="common">Human pinworm</name>
    <dbReference type="NCBI Taxonomy" id="51028"/>
    <lineage>
        <taxon>Eukaryota</taxon>
        <taxon>Metazoa</taxon>
        <taxon>Ecdysozoa</taxon>
        <taxon>Nematoda</taxon>
        <taxon>Chromadorea</taxon>
        <taxon>Rhabditida</taxon>
        <taxon>Spirurina</taxon>
        <taxon>Oxyuridomorpha</taxon>
        <taxon>Oxyuroidea</taxon>
        <taxon>Oxyuridae</taxon>
        <taxon>Enterobius</taxon>
    </lineage>
</organism>